<organism evidence="2 3">
    <name type="scientific">Batillaria attramentaria</name>
    <dbReference type="NCBI Taxonomy" id="370345"/>
    <lineage>
        <taxon>Eukaryota</taxon>
        <taxon>Metazoa</taxon>
        <taxon>Spiralia</taxon>
        <taxon>Lophotrochozoa</taxon>
        <taxon>Mollusca</taxon>
        <taxon>Gastropoda</taxon>
        <taxon>Caenogastropoda</taxon>
        <taxon>Sorbeoconcha</taxon>
        <taxon>Cerithioidea</taxon>
        <taxon>Batillariidae</taxon>
        <taxon>Batillaria</taxon>
    </lineage>
</organism>
<dbReference type="Proteomes" id="UP001519460">
    <property type="component" value="Unassembled WGS sequence"/>
</dbReference>
<name>A0ABD0K1L2_9CAEN</name>
<evidence type="ECO:0000313" key="3">
    <source>
        <dbReference type="Proteomes" id="UP001519460"/>
    </source>
</evidence>
<proteinExistence type="predicted"/>
<evidence type="ECO:0000313" key="2">
    <source>
        <dbReference type="EMBL" id="KAK7480781.1"/>
    </source>
</evidence>
<protein>
    <submittedName>
        <fullName evidence="2">Uncharacterized protein</fullName>
    </submittedName>
</protein>
<reference evidence="2 3" key="1">
    <citation type="journal article" date="2023" name="Sci. Data">
        <title>Genome assembly of the Korean intertidal mud-creeper Batillaria attramentaria.</title>
        <authorList>
            <person name="Patra A.K."/>
            <person name="Ho P.T."/>
            <person name="Jun S."/>
            <person name="Lee S.J."/>
            <person name="Kim Y."/>
            <person name="Won Y.J."/>
        </authorList>
    </citation>
    <scope>NUCLEOTIDE SEQUENCE [LARGE SCALE GENOMIC DNA]</scope>
    <source>
        <strain evidence="2">Wonlab-2016</strain>
    </source>
</reference>
<comment type="caution">
    <text evidence="2">The sequence shown here is derived from an EMBL/GenBank/DDBJ whole genome shotgun (WGS) entry which is preliminary data.</text>
</comment>
<sequence length="125" mass="13678">MGADRIAVKCPLQDVNIPCRTFYSCPLMWSESVVRQNLQLSALKSKPDLATSTNSLTAAHPSHLLTSVPASVLHLNDHHDDHMPCLMASDPSPSIETAEPQRSEVKKTEEGKKIDSRAVSNGEKM</sequence>
<dbReference type="AlphaFoldDB" id="A0ABD0K1L2"/>
<keyword evidence="3" id="KW-1185">Reference proteome</keyword>
<gene>
    <name evidence="2" type="ORF">BaRGS_00027947</name>
</gene>
<evidence type="ECO:0000256" key="1">
    <source>
        <dbReference type="SAM" id="MobiDB-lite"/>
    </source>
</evidence>
<dbReference type="EMBL" id="JACVVK020000274">
    <property type="protein sequence ID" value="KAK7480781.1"/>
    <property type="molecule type" value="Genomic_DNA"/>
</dbReference>
<feature type="compositionally biased region" description="Basic and acidic residues" evidence="1">
    <location>
        <begin position="99"/>
        <end position="116"/>
    </location>
</feature>
<accession>A0ABD0K1L2</accession>
<feature type="region of interest" description="Disordered" evidence="1">
    <location>
        <begin position="79"/>
        <end position="125"/>
    </location>
</feature>